<dbReference type="RefSeq" id="WP_136936184.1">
    <property type="nucleotide sequence ID" value="NZ_SSMQ01000120.1"/>
</dbReference>
<name>A0A4U1IIG6_9BACT</name>
<accession>A0A4U1IIG6</accession>
<evidence type="ECO:0000256" key="3">
    <source>
        <dbReference type="ARBA" id="ARBA00023027"/>
    </source>
</evidence>
<dbReference type="PANTHER" id="PTHR12684:SF2">
    <property type="entry name" value="TRNA 2'-PHOSPHOTRANSFERASE 1"/>
    <property type="match status" value="1"/>
</dbReference>
<dbReference type="GO" id="GO:0000215">
    <property type="term" value="F:tRNA 2'-phosphotransferase activity"/>
    <property type="evidence" value="ECO:0007669"/>
    <property type="project" value="TreeGrafter"/>
</dbReference>
<dbReference type="InterPro" id="IPR042080">
    <property type="entry name" value="RNA_2'-PTrans_N"/>
</dbReference>
<proteinExistence type="inferred from homology"/>
<keyword evidence="2 5" id="KW-0808">Transferase</keyword>
<evidence type="ECO:0000256" key="2">
    <source>
        <dbReference type="ARBA" id="ARBA00022679"/>
    </source>
</evidence>
<comment type="similarity">
    <text evidence="1 5">Belongs to the KptA/TPT1 family.</text>
</comment>
<keyword evidence="3 5" id="KW-0520">NAD</keyword>
<organism evidence="6 7">
    <name type="scientific">Polyangium fumosum</name>
    <dbReference type="NCBI Taxonomy" id="889272"/>
    <lineage>
        <taxon>Bacteria</taxon>
        <taxon>Pseudomonadati</taxon>
        <taxon>Myxococcota</taxon>
        <taxon>Polyangia</taxon>
        <taxon>Polyangiales</taxon>
        <taxon>Polyangiaceae</taxon>
        <taxon>Polyangium</taxon>
    </lineage>
</organism>
<dbReference type="Gene3D" id="3.20.170.30">
    <property type="match status" value="1"/>
</dbReference>
<dbReference type="EC" id="2.7.1.-" evidence="5"/>
<dbReference type="Gene3D" id="1.10.10.970">
    <property type="entry name" value="RNA 2'-phosphotransferase, Tpt1/KptA family, N-terminal domain"/>
    <property type="match status" value="1"/>
</dbReference>
<dbReference type="PANTHER" id="PTHR12684">
    <property type="entry name" value="PUTATIVE PHOSPHOTRANSFERASE"/>
    <property type="match status" value="1"/>
</dbReference>
<comment type="caution">
    <text evidence="6">The sequence shown here is derived from an EMBL/GenBank/DDBJ whole genome shotgun (WGS) entry which is preliminary data.</text>
</comment>
<dbReference type="EMBL" id="SSMQ01000120">
    <property type="protein sequence ID" value="TKC93642.1"/>
    <property type="molecule type" value="Genomic_DNA"/>
</dbReference>
<keyword evidence="7" id="KW-1185">Reference proteome</keyword>
<evidence type="ECO:0000256" key="5">
    <source>
        <dbReference type="HAMAP-Rule" id="MF_00299"/>
    </source>
</evidence>
<evidence type="ECO:0000256" key="4">
    <source>
        <dbReference type="ARBA" id="ARBA00025212"/>
    </source>
</evidence>
<dbReference type="AlphaFoldDB" id="A0A4U1IIG6"/>
<dbReference type="GO" id="GO:0006388">
    <property type="term" value="P:tRNA splicing, via endonucleolytic cleavage and ligation"/>
    <property type="evidence" value="ECO:0007669"/>
    <property type="project" value="UniProtKB-UniRule"/>
</dbReference>
<sequence length="200" mass="21844">MNIVELSKTLSWLLRHGAREAGVSMDAAGWVPVPEVLRYLRISRAALDEVVATNNKSRLQLVGERVRASQGHSTENMPVTIEALEASWRPYTEGGSLWHGTTVEATAPIAREGLSPQKRTHVHLAPSLESKVGKRSATPVMLEISAERLRDAGQGVWEAQNGVVLVRHVPATCIVDLVCTTHAARKAEAGVRARFGFRRS</sequence>
<dbReference type="HAMAP" id="MF_00299">
    <property type="entry name" value="KptA"/>
    <property type="match status" value="1"/>
</dbReference>
<dbReference type="Proteomes" id="UP000309215">
    <property type="component" value="Unassembled WGS sequence"/>
</dbReference>
<evidence type="ECO:0000313" key="7">
    <source>
        <dbReference type="Proteomes" id="UP000309215"/>
    </source>
</evidence>
<dbReference type="Pfam" id="PF01885">
    <property type="entry name" value="PTS_2-RNA"/>
    <property type="match status" value="1"/>
</dbReference>
<evidence type="ECO:0000256" key="1">
    <source>
        <dbReference type="ARBA" id="ARBA00009836"/>
    </source>
</evidence>
<reference evidence="6 7" key="1">
    <citation type="submission" date="2019-04" db="EMBL/GenBank/DDBJ databases">
        <authorList>
            <person name="Li Y."/>
            <person name="Wang J."/>
        </authorList>
    </citation>
    <scope>NUCLEOTIDE SEQUENCE [LARGE SCALE GENOMIC DNA]</scope>
    <source>
        <strain evidence="6 7">DSM 14668</strain>
    </source>
</reference>
<gene>
    <name evidence="5" type="primary">kptA</name>
    <name evidence="6" type="ORF">E8A74_49400</name>
</gene>
<comment type="function">
    <text evidence="4 5">Removes the 2'-phosphate from RNA via an intermediate in which the phosphate is ADP-ribosylated by NAD followed by a presumed transesterification to release the RNA and generate ADP-ribose 1''-2''-cyclic phosphate (APPR&gt;P). May function as an ADP-ribosylase.</text>
</comment>
<protein>
    <recommendedName>
        <fullName evidence="5">Probable RNA 2'-phosphotransferase</fullName>
        <ecNumber evidence="5">2.7.1.-</ecNumber>
    </recommendedName>
</protein>
<dbReference type="GO" id="GO:0003950">
    <property type="term" value="F:NAD+ poly-ADP-ribosyltransferase activity"/>
    <property type="evidence" value="ECO:0007669"/>
    <property type="project" value="InterPro"/>
</dbReference>
<evidence type="ECO:0000313" key="6">
    <source>
        <dbReference type="EMBL" id="TKC93642.1"/>
    </source>
</evidence>
<dbReference type="InterPro" id="IPR042081">
    <property type="entry name" value="RNA_2'-PTrans_C"/>
</dbReference>
<dbReference type="InterPro" id="IPR022928">
    <property type="entry name" value="RNA_2'-PTrans_KptA"/>
</dbReference>
<dbReference type="InterPro" id="IPR002745">
    <property type="entry name" value="Ptrans_KptA/Tpt1"/>
</dbReference>
<dbReference type="SUPFAM" id="SSF56399">
    <property type="entry name" value="ADP-ribosylation"/>
    <property type="match status" value="1"/>
</dbReference>
<dbReference type="OrthoDB" id="4537997at2"/>